<dbReference type="InterPro" id="IPR011566">
    <property type="entry name" value="Ubq_synth_Coq7"/>
</dbReference>
<dbReference type="GO" id="GO:0008682">
    <property type="term" value="F:3-demethoxyubiquinol 3-hydroxylase activity"/>
    <property type="evidence" value="ECO:0007669"/>
    <property type="project" value="UniProtKB-EC"/>
</dbReference>
<dbReference type="AlphaFoldDB" id="I1YGZ0"/>
<evidence type="ECO:0000256" key="3">
    <source>
        <dbReference type="ARBA" id="ARBA00022688"/>
    </source>
</evidence>
<dbReference type="eggNOG" id="COG2941">
    <property type="taxonomic scope" value="Bacteria"/>
</dbReference>
<evidence type="ECO:0000256" key="8">
    <source>
        <dbReference type="ARBA" id="ARBA00023136"/>
    </source>
</evidence>
<dbReference type="OrthoDB" id="5192789at2"/>
<keyword evidence="3 9" id="KW-0831">Ubiquinone biosynthesis</keyword>
<feature type="binding site" evidence="9">
    <location>
        <position position="62"/>
    </location>
    <ligand>
        <name>Fe cation</name>
        <dbReference type="ChEBI" id="CHEBI:24875"/>
        <label>1</label>
    </ligand>
</feature>
<feature type="binding site" evidence="9">
    <location>
        <position position="95"/>
    </location>
    <ligand>
        <name>Fe cation</name>
        <dbReference type="ChEBI" id="CHEBI:24875"/>
        <label>1</label>
    </ligand>
</feature>
<evidence type="ECO:0000256" key="10">
    <source>
        <dbReference type="SAM" id="MobiDB-lite"/>
    </source>
</evidence>
<evidence type="ECO:0000313" key="11">
    <source>
        <dbReference type="EMBL" id="AFJ02183.1"/>
    </source>
</evidence>
<dbReference type="GO" id="GO:0046872">
    <property type="term" value="F:metal ion binding"/>
    <property type="evidence" value="ECO:0007669"/>
    <property type="project" value="UniProtKB-KW"/>
</dbReference>
<dbReference type="Gene3D" id="1.20.1260.10">
    <property type="match status" value="1"/>
</dbReference>
<evidence type="ECO:0000256" key="1">
    <source>
        <dbReference type="ARBA" id="ARBA00004749"/>
    </source>
</evidence>
<evidence type="ECO:0000256" key="2">
    <source>
        <dbReference type="ARBA" id="ARBA00022475"/>
    </source>
</evidence>
<sequence length="213" mass="23430">MQQPFSFVDHLILNLDRAVTTLWGQPAGTGRANPADSVNSEPLSKAEQKHNAGLMRVNHAGEVAAQALYQGQALTARLPEVRAAMEHAALEENDHLIWCDQRLQSLHSHRSILNPLWYIGSFTIGAIAGKAGDNWSLGFVGETERQVTRHLDQHLNTLAGPDNATRAVLEQMKIDEIEHGEQAMAAGGSVLPAPVRQLMRLTSKIMTRSSYWV</sequence>
<dbReference type="SUPFAM" id="SSF47240">
    <property type="entry name" value="Ferritin-like"/>
    <property type="match status" value="1"/>
</dbReference>
<comment type="similarity">
    <text evidence="9">Belongs to the COQ7 family.</text>
</comment>
<evidence type="ECO:0000256" key="4">
    <source>
        <dbReference type="ARBA" id="ARBA00022723"/>
    </source>
</evidence>
<feature type="region of interest" description="Disordered" evidence="10">
    <location>
        <begin position="26"/>
        <end position="48"/>
    </location>
</feature>
<protein>
    <recommendedName>
        <fullName evidence="9">3-demethoxyubiquinol 3-hydroxylase</fullName>
        <shortName evidence="9">DMQ hydroxylase</shortName>
        <ecNumber evidence="9">1.14.99.60</ecNumber>
    </recommendedName>
    <alternativeName>
        <fullName evidence="9">2-nonaprenyl-3-methyl-6-methoxy-1,4-benzoquinol hydroxylase</fullName>
    </alternativeName>
</protein>
<dbReference type="InterPro" id="IPR012347">
    <property type="entry name" value="Ferritin-like"/>
</dbReference>
<comment type="catalytic activity">
    <reaction evidence="9">
        <text>a 5-methoxy-2-methyl-3-(all-trans-polyprenyl)benzene-1,4-diol + AH2 + O2 = a 3-demethylubiquinol + A + H2O</text>
        <dbReference type="Rhea" id="RHEA:50908"/>
        <dbReference type="Rhea" id="RHEA-COMP:10859"/>
        <dbReference type="Rhea" id="RHEA-COMP:10914"/>
        <dbReference type="ChEBI" id="CHEBI:13193"/>
        <dbReference type="ChEBI" id="CHEBI:15377"/>
        <dbReference type="ChEBI" id="CHEBI:15379"/>
        <dbReference type="ChEBI" id="CHEBI:17499"/>
        <dbReference type="ChEBI" id="CHEBI:84167"/>
        <dbReference type="ChEBI" id="CHEBI:84422"/>
        <dbReference type="EC" id="1.14.99.60"/>
    </reaction>
</comment>
<accession>I1YGZ0</accession>
<dbReference type="GO" id="GO:0006744">
    <property type="term" value="P:ubiquinone biosynthetic process"/>
    <property type="evidence" value="ECO:0007669"/>
    <property type="project" value="UniProtKB-UniRule"/>
</dbReference>
<feature type="binding site" evidence="9">
    <location>
        <position position="92"/>
    </location>
    <ligand>
        <name>Fe cation</name>
        <dbReference type="ChEBI" id="CHEBI:24875"/>
        <label>2</label>
    </ligand>
</feature>
<keyword evidence="2 9" id="KW-1003">Cell membrane</keyword>
<dbReference type="CDD" id="cd01042">
    <property type="entry name" value="DMQH"/>
    <property type="match status" value="1"/>
</dbReference>
<proteinExistence type="inferred from homology"/>
<evidence type="ECO:0000313" key="12">
    <source>
        <dbReference type="Proteomes" id="UP000009145"/>
    </source>
</evidence>
<evidence type="ECO:0000256" key="9">
    <source>
        <dbReference type="HAMAP-Rule" id="MF_01658"/>
    </source>
</evidence>
<dbReference type="EC" id="1.14.99.60" evidence="9"/>
<comment type="function">
    <text evidence="9">Catalyzes the hydroxylation of 2-nonaprenyl-3-methyl-6-methoxy-1,4-benzoquinol during ubiquinone biosynthesis.</text>
</comment>
<dbReference type="InterPro" id="IPR009078">
    <property type="entry name" value="Ferritin-like_SF"/>
</dbReference>
<dbReference type="RefSeq" id="WP_014703603.1">
    <property type="nucleotide sequence ID" value="NC_017856.1"/>
</dbReference>
<keyword evidence="7 9" id="KW-0503">Monooxygenase</keyword>
<feature type="binding site" evidence="9">
    <location>
        <position position="176"/>
    </location>
    <ligand>
        <name>Fe cation</name>
        <dbReference type="ChEBI" id="CHEBI:24875"/>
        <label>1</label>
    </ligand>
</feature>
<dbReference type="Pfam" id="PF03232">
    <property type="entry name" value="COQ7"/>
    <property type="match status" value="1"/>
</dbReference>
<comment type="subcellular location">
    <subcellularLocation>
        <location evidence="9">Cell membrane</location>
        <topology evidence="9">Peripheral membrane protein</topology>
    </subcellularLocation>
</comment>
<keyword evidence="12" id="KW-1185">Reference proteome</keyword>
<dbReference type="InterPro" id="IPR047809">
    <property type="entry name" value="COQ7_proteobact"/>
</dbReference>
<dbReference type="HOGENOM" id="CLU_088601_0_0_6"/>
<dbReference type="EMBL" id="CP003380">
    <property type="protein sequence ID" value="AFJ02183.1"/>
    <property type="molecule type" value="Genomic_DNA"/>
</dbReference>
<evidence type="ECO:0000256" key="6">
    <source>
        <dbReference type="ARBA" id="ARBA00023004"/>
    </source>
</evidence>
<name>I1YGZ0_METFJ</name>
<dbReference type="PATRIC" id="fig|754477.3.peg.1005"/>
<feature type="binding site" evidence="9">
    <location>
        <position position="179"/>
    </location>
    <ligand>
        <name>Fe cation</name>
        <dbReference type="ChEBI" id="CHEBI:24875"/>
        <label>2</label>
    </ligand>
</feature>
<keyword evidence="6 9" id="KW-0408">Iron</keyword>
<dbReference type="KEGG" id="mec:Q7C_1021"/>
<dbReference type="HAMAP" id="MF_01658">
    <property type="entry name" value="COQ7"/>
    <property type="match status" value="1"/>
</dbReference>
<dbReference type="GO" id="GO:0005886">
    <property type="term" value="C:plasma membrane"/>
    <property type="evidence" value="ECO:0007669"/>
    <property type="project" value="UniProtKB-SubCell"/>
</dbReference>
<comment type="pathway">
    <text evidence="1 9">Cofactor biosynthesis; ubiquinone biosynthesis.</text>
</comment>
<reference evidence="11 12" key="1">
    <citation type="journal article" date="2012" name="J. Bacteriol.">
        <title>Complete genome sequences of Methylophaga sp. strain JAM1 and Methylophaga sp. strain JAM7.</title>
        <authorList>
            <person name="Villeneuve C."/>
            <person name="Martineau C."/>
            <person name="Mauffrey F."/>
            <person name="Villemur R."/>
        </authorList>
    </citation>
    <scope>NUCLEOTIDE SEQUENCE [LARGE SCALE GENOMIC DNA]</scope>
    <source>
        <strain evidence="11 12">JAM7</strain>
    </source>
</reference>
<dbReference type="UniPathway" id="UPA00232"/>
<dbReference type="NCBIfam" id="NF033656">
    <property type="entry name" value="DMQ_monoox_COQ7"/>
    <property type="match status" value="1"/>
</dbReference>
<keyword evidence="4 9" id="KW-0479">Metal-binding</keyword>
<dbReference type="Proteomes" id="UP000009145">
    <property type="component" value="Chromosome"/>
</dbReference>
<comment type="cofactor">
    <cofactor evidence="9">
        <name>Fe cation</name>
        <dbReference type="ChEBI" id="CHEBI:24875"/>
    </cofactor>
    <text evidence="9">Binds 2 iron ions per subunit.</text>
</comment>
<dbReference type="STRING" id="754477.Q7C_1021"/>
<evidence type="ECO:0000256" key="5">
    <source>
        <dbReference type="ARBA" id="ARBA00023002"/>
    </source>
</evidence>
<evidence type="ECO:0000256" key="7">
    <source>
        <dbReference type="ARBA" id="ARBA00023033"/>
    </source>
</evidence>
<feature type="binding site" evidence="9">
    <location>
        <position position="92"/>
    </location>
    <ligand>
        <name>Fe cation</name>
        <dbReference type="ChEBI" id="CHEBI:24875"/>
        <label>1</label>
    </ligand>
</feature>
<gene>
    <name evidence="9" type="primary">coq7</name>
    <name evidence="11" type="ordered locus">Q7C_1021</name>
</gene>
<organism evidence="11 12">
    <name type="scientific">Methylophaga frappieri (strain ATCC BAA-2434 / DSM 25690 / JAM7)</name>
    <dbReference type="NCBI Taxonomy" id="754477"/>
    <lineage>
        <taxon>Bacteria</taxon>
        <taxon>Pseudomonadati</taxon>
        <taxon>Pseudomonadota</taxon>
        <taxon>Gammaproteobacteria</taxon>
        <taxon>Thiotrichales</taxon>
        <taxon>Piscirickettsiaceae</taxon>
        <taxon>Methylophaga</taxon>
    </lineage>
</organism>
<dbReference type="PANTHER" id="PTHR11237">
    <property type="entry name" value="COENZYME Q10 BIOSYNTHESIS PROTEIN 7"/>
    <property type="match status" value="1"/>
</dbReference>
<feature type="binding site" evidence="9">
    <location>
        <position position="176"/>
    </location>
    <ligand>
        <name>Fe cation</name>
        <dbReference type="ChEBI" id="CHEBI:24875"/>
        <label>2</label>
    </ligand>
</feature>
<keyword evidence="8 9" id="KW-0472">Membrane</keyword>
<feature type="binding site" evidence="9">
    <location>
        <position position="144"/>
    </location>
    <ligand>
        <name>Fe cation</name>
        <dbReference type="ChEBI" id="CHEBI:24875"/>
        <label>2</label>
    </ligand>
</feature>
<keyword evidence="5 9" id="KW-0560">Oxidoreductase</keyword>
<dbReference type="PANTHER" id="PTHR11237:SF4">
    <property type="entry name" value="5-DEMETHOXYUBIQUINONE HYDROXYLASE, MITOCHONDRIAL"/>
    <property type="match status" value="1"/>
</dbReference>